<organism evidence="1 2">
    <name type="scientific">Nocardiopsis kunsanensis</name>
    <dbReference type="NCBI Taxonomy" id="141693"/>
    <lineage>
        <taxon>Bacteria</taxon>
        <taxon>Bacillati</taxon>
        <taxon>Actinomycetota</taxon>
        <taxon>Actinomycetes</taxon>
        <taxon>Streptosporangiales</taxon>
        <taxon>Nocardiopsidaceae</taxon>
        <taxon>Nocardiopsis</taxon>
    </lineage>
</organism>
<dbReference type="AlphaFoldDB" id="A0A918X6L8"/>
<gene>
    <name evidence="1" type="ORF">GCM10007147_01340</name>
</gene>
<dbReference type="RefSeq" id="WP_017575347.1">
    <property type="nucleotide sequence ID" value="NZ_BMXL01000001.1"/>
</dbReference>
<comment type="caution">
    <text evidence="1">The sequence shown here is derived from an EMBL/GenBank/DDBJ whole genome shotgun (WGS) entry which is preliminary data.</text>
</comment>
<sequence length="173" mass="18696">MALFKRGIPDSVRSRLGRGERVLAHAPVATEAGGDRALTATTEALHLPGGRRVPWSDIDQARWSTGAMTFVEEGAGNHSIPLRSPESPEGAVDYRRLAETVSERVTSTILVNRFVPYPDGNADSGFRLVARRSPGGTDVHWRVHLGEGMDSADPRLTDAVSRALASLREQMGV</sequence>
<name>A0A918X6L8_9ACTN</name>
<protein>
    <submittedName>
        <fullName evidence="1">Uncharacterized protein</fullName>
    </submittedName>
</protein>
<evidence type="ECO:0000313" key="1">
    <source>
        <dbReference type="EMBL" id="GHD14853.1"/>
    </source>
</evidence>
<reference evidence="1 2" key="1">
    <citation type="journal article" date="2014" name="Int. J. Syst. Evol. Microbiol.">
        <title>Complete genome sequence of Corynebacterium casei LMG S-19264T (=DSM 44701T), isolated from a smear-ripened cheese.</title>
        <authorList>
            <consortium name="US DOE Joint Genome Institute (JGI-PGF)"/>
            <person name="Walter F."/>
            <person name="Albersmeier A."/>
            <person name="Kalinowski J."/>
            <person name="Ruckert C."/>
        </authorList>
    </citation>
    <scope>NUCLEOTIDE SEQUENCE [LARGE SCALE GENOMIC DNA]</scope>
    <source>
        <strain evidence="1 2">KCTC 19473</strain>
    </source>
</reference>
<accession>A0A918X6L8</accession>
<keyword evidence="2" id="KW-1185">Reference proteome</keyword>
<proteinExistence type="predicted"/>
<dbReference type="EMBL" id="BMXL01000001">
    <property type="protein sequence ID" value="GHD14853.1"/>
    <property type="molecule type" value="Genomic_DNA"/>
</dbReference>
<dbReference type="Proteomes" id="UP000654947">
    <property type="component" value="Unassembled WGS sequence"/>
</dbReference>
<evidence type="ECO:0000313" key="2">
    <source>
        <dbReference type="Proteomes" id="UP000654947"/>
    </source>
</evidence>